<dbReference type="InterPro" id="IPR036155">
    <property type="entry name" value="Crypto/Photolyase_N_sf"/>
</dbReference>
<comment type="cofactor">
    <cofactor evidence="4">
        <name>FAD</name>
        <dbReference type="ChEBI" id="CHEBI:57692"/>
    </cofactor>
    <text evidence="4">Binds 1 FAD per subunit.</text>
</comment>
<dbReference type="InterPro" id="IPR014729">
    <property type="entry name" value="Rossmann-like_a/b/a_fold"/>
</dbReference>
<name>A0A1H8DLB4_9RHOB</name>
<sequence length="505" mass="56052">MNVLVWYKRDLRVADHPALTLAASIGPVFPLYIVEPDYWAQRDTSARQWEFVAEALAGLRRDLADAGAPLVVRVGDALEVLTRMCRQNAITRIVSHEEIGNDWTFARDKRVKAWARAAGIDWVELQQCGVSRGGRGRAGWAGRRNAFAATPALVVPAIAGVAGVEPGIIPPARALRLADDPCPHRQTGGRAPAEALLASFLDQRGLAYRRGMSSPIGGERACSRLSPYLAVGVMSGRMVEQTVAQRLEEKPGAGWAPNLRSFESRLAWRDHFTQKLEDEPALEWRALHRAAGNLPGREAAGARMDAWVRGETGLPFLDACMRYLNASGWLNFRARAMVVSVACYHLWLDWRVVGHVMARRFTDYDPGIHWPQIQMQSGMSGINQLRVYNPVKQGLEQDPTGVFTRRWVPELAHVPDGFLQMPWKWPSAHDLGRRYPEPIVDLTSAARAAKDAIGGLRKAAEYRGDAAQIVARHASPDRDARFVNDRQARRRVAVAAPVAQLSWDL</sequence>
<feature type="domain" description="Photolyase/cryptochrome alpha/beta" evidence="5">
    <location>
        <begin position="1"/>
        <end position="130"/>
    </location>
</feature>
<evidence type="ECO:0000313" key="6">
    <source>
        <dbReference type="EMBL" id="SEN08102.1"/>
    </source>
</evidence>
<comment type="cofactor">
    <cofactor evidence="1">
        <name>(6R)-5,10-methylene-5,6,7,8-tetrahydrofolate</name>
        <dbReference type="ChEBI" id="CHEBI:15636"/>
    </cofactor>
</comment>
<dbReference type="PROSITE" id="PS51645">
    <property type="entry name" value="PHR_CRY_ALPHA_BETA"/>
    <property type="match status" value="1"/>
</dbReference>
<evidence type="ECO:0000256" key="4">
    <source>
        <dbReference type="PIRSR" id="PIRSR602081-1"/>
    </source>
</evidence>
<dbReference type="EMBL" id="FOCO01000007">
    <property type="protein sequence ID" value="SEN08102.1"/>
    <property type="molecule type" value="Genomic_DNA"/>
</dbReference>
<dbReference type="Pfam" id="PF03441">
    <property type="entry name" value="FAD_binding_7"/>
    <property type="match status" value="1"/>
</dbReference>
<keyword evidence="2 4" id="KW-0285">Flavoprotein</keyword>
<protein>
    <submittedName>
        <fullName evidence="6">Deoxyribodipyrimidine photo-lyase family protein (Cryptochrome)</fullName>
    </submittedName>
</protein>
<dbReference type="GO" id="GO:0003904">
    <property type="term" value="F:deoxyribodipyrimidine photo-lyase activity"/>
    <property type="evidence" value="ECO:0007669"/>
    <property type="project" value="TreeGrafter"/>
</dbReference>
<evidence type="ECO:0000313" key="7">
    <source>
        <dbReference type="Proteomes" id="UP000183002"/>
    </source>
</evidence>
<dbReference type="GO" id="GO:0003677">
    <property type="term" value="F:DNA binding"/>
    <property type="evidence" value="ECO:0007669"/>
    <property type="project" value="TreeGrafter"/>
</dbReference>
<dbReference type="InterPro" id="IPR006050">
    <property type="entry name" value="DNA_photolyase_N"/>
</dbReference>
<dbReference type="InterPro" id="IPR005101">
    <property type="entry name" value="Cryptochr/Photolyase_FAD-bd"/>
</dbReference>
<keyword evidence="6" id="KW-0456">Lyase</keyword>
<dbReference type="PANTHER" id="PTHR11455:SF9">
    <property type="entry name" value="CRYPTOCHROME CIRCADIAN CLOCK 5 ISOFORM X1"/>
    <property type="match status" value="1"/>
</dbReference>
<dbReference type="InterPro" id="IPR002081">
    <property type="entry name" value="Cryptochrome/DNA_photolyase_1"/>
</dbReference>
<dbReference type="AlphaFoldDB" id="A0A1H8DLB4"/>
<gene>
    <name evidence="6" type="ORF">SAMN05216227_100751</name>
</gene>
<proteinExistence type="predicted"/>
<dbReference type="SUPFAM" id="SSF48173">
    <property type="entry name" value="Cryptochrome/photolyase FAD-binding domain"/>
    <property type="match status" value="1"/>
</dbReference>
<evidence type="ECO:0000259" key="5">
    <source>
        <dbReference type="PROSITE" id="PS51645"/>
    </source>
</evidence>
<dbReference type="OrthoDB" id="9772484at2"/>
<dbReference type="Gene3D" id="3.40.50.620">
    <property type="entry name" value="HUPs"/>
    <property type="match status" value="1"/>
</dbReference>
<reference evidence="6 7" key="1">
    <citation type="submission" date="2016-10" db="EMBL/GenBank/DDBJ databases">
        <authorList>
            <person name="de Groot N.N."/>
        </authorList>
    </citation>
    <scope>NUCLEOTIDE SEQUENCE [LARGE SCALE GENOMIC DNA]</scope>
    <source>
        <strain evidence="6 7">CGMCC 1.10836</strain>
    </source>
</reference>
<dbReference type="STRING" id="1077947.SAMN05216227_100751"/>
<dbReference type="Proteomes" id="UP000183002">
    <property type="component" value="Unassembled WGS sequence"/>
</dbReference>
<keyword evidence="7" id="KW-1185">Reference proteome</keyword>
<dbReference type="Gene3D" id="1.25.40.80">
    <property type="match status" value="1"/>
</dbReference>
<dbReference type="GO" id="GO:0009416">
    <property type="term" value="P:response to light stimulus"/>
    <property type="evidence" value="ECO:0007669"/>
    <property type="project" value="TreeGrafter"/>
</dbReference>
<feature type="binding site" evidence="4">
    <location>
        <position position="262"/>
    </location>
    <ligand>
        <name>FAD</name>
        <dbReference type="ChEBI" id="CHEBI:57692"/>
    </ligand>
</feature>
<feature type="binding site" evidence="4">
    <location>
        <begin position="363"/>
        <end position="365"/>
    </location>
    <ligand>
        <name>FAD</name>
        <dbReference type="ChEBI" id="CHEBI:57692"/>
    </ligand>
</feature>
<dbReference type="Gene3D" id="1.10.579.10">
    <property type="entry name" value="DNA Cyclobutane Dipyrimidine Photolyase, subunit A, domain 3"/>
    <property type="match status" value="1"/>
</dbReference>
<dbReference type="PANTHER" id="PTHR11455">
    <property type="entry name" value="CRYPTOCHROME"/>
    <property type="match status" value="1"/>
</dbReference>
<dbReference type="InterPro" id="IPR036134">
    <property type="entry name" value="Crypto/Photolyase_FAD-like_sf"/>
</dbReference>
<dbReference type="GO" id="GO:0071949">
    <property type="term" value="F:FAD binding"/>
    <property type="evidence" value="ECO:0007669"/>
    <property type="project" value="TreeGrafter"/>
</dbReference>
<keyword evidence="3 4" id="KW-0274">FAD</keyword>
<organism evidence="6 7">
    <name type="scientific">Pseudorhodobacter antarcticus</name>
    <dbReference type="NCBI Taxonomy" id="1077947"/>
    <lineage>
        <taxon>Bacteria</taxon>
        <taxon>Pseudomonadati</taxon>
        <taxon>Pseudomonadota</taxon>
        <taxon>Alphaproteobacteria</taxon>
        <taxon>Rhodobacterales</taxon>
        <taxon>Paracoccaceae</taxon>
        <taxon>Pseudorhodobacter</taxon>
    </lineage>
</organism>
<evidence type="ECO:0000256" key="1">
    <source>
        <dbReference type="ARBA" id="ARBA00001932"/>
    </source>
</evidence>
<evidence type="ECO:0000256" key="3">
    <source>
        <dbReference type="ARBA" id="ARBA00022827"/>
    </source>
</evidence>
<feature type="binding site" evidence="4">
    <location>
        <position position="208"/>
    </location>
    <ligand>
        <name>FAD</name>
        <dbReference type="ChEBI" id="CHEBI:57692"/>
    </ligand>
</feature>
<dbReference type="SUPFAM" id="SSF52425">
    <property type="entry name" value="Cryptochrome/photolyase, N-terminal domain"/>
    <property type="match status" value="1"/>
</dbReference>
<dbReference type="Pfam" id="PF00875">
    <property type="entry name" value="DNA_photolyase"/>
    <property type="match status" value="1"/>
</dbReference>
<evidence type="ECO:0000256" key="2">
    <source>
        <dbReference type="ARBA" id="ARBA00022630"/>
    </source>
</evidence>
<accession>A0A1H8DLB4</accession>
<dbReference type="RefSeq" id="WP_050519055.1">
    <property type="nucleotide sequence ID" value="NZ_FOCO01000007.1"/>
</dbReference>